<name>A0AAU9PUX5_9ASTR</name>
<dbReference type="EMBL" id="CAKMRJ010005745">
    <property type="protein sequence ID" value="CAH1453285.1"/>
    <property type="molecule type" value="Genomic_DNA"/>
</dbReference>
<evidence type="ECO:0000313" key="1">
    <source>
        <dbReference type="EMBL" id="CAH1453285.1"/>
    </source>
</evidence>
<comment type="caution">
    <text evidence="1">The sequence shown here is derived from an EMBL/GenBank/DDBJ whole genome shotgun (WGS) entry which is preliminary data.</text>
</comment>
<accession>A0AAU9PUX5</accession>
<proteinExistence type="predicted"/>
<dbReference type="AlphaFoldDB" id="A0AAU9PUX5"/>
<reference evidence="1 2" key="1">
    <citation type="submission" date="2022-01" db="EMBL/GenBank/DDBJ databases">
        <authorList>
            <person name="Xiong W."/>
            <person name="Schranz E."/>
        </authorList>
    </citation>
    <scope>NUCLEOTIDE SEQUENCE [LARGE SCALE GENOMIC DNA]</scope>
</reference>
<dbReference type="Proteomes" id="UP001157418">
    <property type="component" value="Unassembled WGS sequence"/>
</dbReference>
<evidence type="ECO:0000313" key="2">
    <source>
        <dbReference type="Proteomes" id="UP001157418"/>
    </source>
</evidence>
<protein>
    <submittedName>
        <fullName evidence="1">Uncharacterized protein</fullName>
    </submittedName>
</protein>
<organism evidence="1 2">
    <name type="scientific">Lactuca virosa</name>
    <dbReference type="NCBI Taxonomy" id="75947"/>
    <lineage>
        <taxon>Eukaryota</taxon>
        <taxon>Viridiplantae</taxon>
        <taxon>Streptophyta</taxon>
        <taxon>Embryophyta</taxon>
        <taxon>Tracheophyta</taxon>
        <taxon>Spermatophyta</taxon>
        <taxon>Magnoliopsida</taxon>
        <taxon>eudicotyledons</taxon>
        <taxon>Gunneridae</taxon>
        <taxon>Pentapetalae</taxon>
        <taxon>asterids</taxon>
        <taxon>campanulids</taxon>
        <taxon>Asterales</taxon>
        <taxon>Asteraceae</taxon>
        <taxon>Cichorioideae</taxon>
        <taxon>Cichorieae</taxon>
        <taxon>Lactucinae</taxon>
        <taxon>Lactuca</taxon>
    </lineage>
</organism>
<keyword evidence="2" id="KW-1185">Reference proteome</keyword>
<gene>
    <name evidence="1" type="ORF">LVIROSA_LOCUS38540</name>
</gene>
<sequence>MAEFTSPSPNGILMEVGVVPDNWELQLKIYQSQSQLPQPTEPEIIEHAAPDSAVFPRAHSGSPKIKHHLCPHYEFAALFEFCSSNPATIRVQETF</sequence>